<feature type="coiled-coil region" evidence="1">
    <location>
        <begin position="276"/>
        <end position="310"/>
    </location>
</feature>
<evidence type="ECO:0000313" key="2">
    <source>
        <dbReference type="EMBL" id="AKM54681.1"/>
    </source>
</evidence>
<dbReference type="PATRIC" id="fig|743698.3.peg.1139"/>
<dbReference type="RefSeq" id="WP_047791862.1">
    <property type="nucleotide sequence ID" value="NZ_CP011856.1"/>
</dbReference>
<sequence>MSIIKPELWEGVSLQEYNESYRLTGPIKEVPLKYNKLYSNVEEWFTTFAIQAQDDINAYLNFIFYKFPYHTFRDQRIKEIIRKMIYIMIEHWCFNRIPIEFIVTANNRSKNGNNFEASSNNILNLQGLHPSRMKIYGELTSLKKLFETYNENPNEIDLSQIDLEFYYTKSETDQLISLEKNERKENEEKLTTTILQKQLKLYNDVISSEDSEVKNYKGPITNLVIKGPVATGYDLNTETAVFDIFNEIGHIDGDIVQQGQTSDESGGIHAISALWAKNREQDINLLNNNVTNLSNNLKVINNNLIHLENRLLFNNELWEEVKNEVGIPWVEDLVPIYLKFIVVPTGLENWDVKWIFNVNFIKTKLNWASIYSSSVLKMFLPFQTKSYEASIKWDDSDKVFRIDIEDSQWDLIKIKSVYKYKGNDIPF</sequence>
<keyword evidence="3" id="KW-1185">Reference proteome</keyword>
<protein>
    <submittedName>
        <fullName evidence="2">Uncharacterized protein</fullName>
    </submittedName>
</protein>
<dbReference type="EMBL" id="CP011856">
    <property type="protein sequence ID" value="AKM54681.1"/>
    <property type="molecule type" value="Genomic_DNA"/>
</dbReference>
<proteinExistence type="predicted"/>
<dbReference type="STRING" id="315358.SERIO_v1c11280"/>
<evidence type="ECO:0000256" key="1">
    <source>
        <dbReference type="SAM" id="Coils"/>
    </source>
</evidence>
<dbReference type="KEGG" id="seri:SERIO_v1c11280"/>
<reference evidence="3" key="2">
    <citation type="submission" date="2015-06" db="EMBL/GenBank/DDBJ databases">
        <title>Complete genome sequence of Spiroplasma eriocheiris TDA-040725-5 (DSM 21848).</title>
        <authorList>
            <person name="Lo W.-S."/>
            <person name="Kuo C.-H."/>
        </authorList>
    </citation>
    <scope>NUCLEOTIDE SEQUENCE [LARGE SCALE GENOMIC DNA]</scope>
    <source>
        <strain evidence="3">TDA-040725-5</strain>
    </source>
</reference>
<evidence type="ECO:0000313" key="3">
    <source>
        <dbReference type="Proteomes" id="UP000035661"/>
    </source>
</evidence>
<name>A0A0H3XL49_9MOLU</name>
<accession>A0A0H3XL49</accession>
<keyword evidence="1" id="KW-0175">Coiled coil</keyword>
<organism evidence="2 3">
    <name type="scientific">Spiroplasma eriocheiris</name>
    <dbReference type="NCBI Taxonomy" id="315358"/>
    <lineage>
        <taxon>Bacteria</taxon>
        <taxon>Bacillati</taxon>
        <taxon>Mycoplasmatota</taxon>
        <taxon>Mollicutes</taxon>
        <taxon>Entomoplasmatales</taxon>
        <taxon>Spiroplasmataceae</taxon>
        <taxon>Spiroplasma</taxon>
    </lineage>
</organism>
<gene>
    <name evidence="2" type="ORF">SERIO_v1c11280</name>
</gene>
<dbReference type="AlphaFoldDB" id="A0A0H3XL49"/>
<dbReference type="Proteomes" id="UP000035661">
    <property type="component" value="Chromosome"/>
</dbReference>
<reference evidence="2 3" key="1">
    <citation type="journal article" date="2015" name="Genome Biol. Evol.">
        <title>Found and Lost: The Fates of Horizontally Acquired Genes in Arthropod-Symbiotic Spiroplasma.</title>
        <authorList>
            <person name="Lo W.S."/>
            <person name="Gasparich G.E."/>
            <person name="Kuo C.H."/>
        </authorList>
    </citation>
    <scope>NUCLEOTIDE SEQUENCE [LARGE SCALE GENOMIC DNA]</scope>
    <source>
        <strain evidence="3">TDA-040725-5</strain>
    </source>
</reference>